<protein>
    <submittedName>
        <fullName evidence="7">Transcriptional regulator, IclR family</fullName>
    </submittedName>
</protein>
<evidence type="ECO:0000313" key="8">
    <source>
        <dbReference type="Proteomes" id="UP000188342"/>
    </source>
</evidence>
<organism evidence="7 8">
    <name type="scientific">Luteococcus japonicus LSP_Lj1</name>
    <dbReference type="NCBI Taxonomy" id="1255658"/>
    <lineage>
        <taxon>Bacteria</taxon>
        <taxon>Bacillati</taxon>
        <taxon>Actinomycetota</taxon>
        <taxon>Actinomycetes</taxon>
        <taxon>Propionibacteriales</taxon>
        <taxon>Propionibacteriaceae</taxon>
        <taxon>Luteococcus</taxon>
    </lineage>
</organism>
<feature type="domain" description="IclR-ED" evidence="6">
    <location>
        <begin position="85"/>
        <end position="269"/>
    </location>
</feature>
<dbReference type="PROSITE" id="PS51077">
    <property type="entry name" value="HTH_ICLR"/>
    <property type="match status" value="1"/>
</dbReference>
<dbReference type="SUPFAM" id="SSF55781">
    <property type="entry name" value="GAF domain-like"/>
    <property type="match status" value="1"/>
</dbReference>
<evidence type="ECO:0000256" key="1">
    <source>
        <dbReference type="ARBA" id="ARBA00023015"/>
    </source>
</evidence>
<dbReference type="Pfam" id="PF09339">
    <property type="entry name" value="HTH_IclR"/>
    <property type="match status" value="1"/>
</dbReference>
<feature type="domain" description="HTH iclR-type" evidence="5">
    <location>
        <begin position="23"/>
        <end position="84"/>
    </location>
</feature>
<dbReference type="InterPro" id="IPR050707">
    <property type="entry name" value="HTH_MetabolicPath_Reg"/>
</dbReference>
<dbReference type="Proteomes" id="UP000188342">
    <property type="component" value="Unassembled WGS sequence"/>
</dbReference>
<reference evidence="7 8" key="1">
    <citation type="submission" date="2017-02" db="EMBL/GenBank/DDBJ databases">
        <authorList>
            <person name="Peterson S.W."/>
        </authorList>
    </citation>
    <scope>NUCLEOTIDE SEQUENCE [LARGE SCALE GENOMIC DNA]</scope>
    <source>
        <strain evidence="7 8">LSP_Lj1</strain>
    </source>
</reference>
<dbReference type="RefSeq" id="WP_094765591.1">
    <property type="nucleotide sequence ID" value="NZ_FUKQ01000047.1"/>
</dbReference>
<dbReference type="Pfam" id="PF01614">
    <property type="entry name" value="IclR_C"/>
    <property type="match status" value="1"/>
</dbReference>
<dbReference type="GO" id="GO:0045892">
    <property type="term" value="P:negative regulation of DNA-templated transcription"/>
    <property type="evidence" value="ECO:0007669"/>
    <property type="project" value="TreeGrafter"/>
</dbReference>
<evidence type="ECO:0000256" key="4">
    <source>
        <dbReference type="SAM" id="MobiDB-lite"/>
    </source>
</evidence>
<dbReference type="InterPro" id="IPR014757">
    <property type="entry name" value="Tscrpt_reg_IclR_C"/>
</dbReference>
<keyword evidence="1" id="KW-0805">Transcription regulation</keyword>
<dbReference type="STRING" id="1255658.FM114_13185"/>
<dbReference type="GO" id="GO:0003677">
    <property type="term" value="F:DNA binding"/>
    <property type="evidence" value="ECO:0007669"/>
    <property type="project" value="UniProtKB-KW"/>
</dbReference>
<gene>
    <name evidence="7" type="ORF">FM114_13185</name>
</gene>
<keyword evidence="3" id="KW-0804">Transcription</keyword>
<dbReference type="OrthoDB" id="60629at2"/>
<keyword evidence="2" id="KW-0238">DNA-binding</keyword>
<dbReference type="PROSITE" id="PS51078">
    <property type="entry name" value="ICLR_ED"/>
    <property type="match status" value="1"/>
</dbReference>
<dbReference type="PANTHER" id="PTHR30136">
    <property type="entry name" value="HELIX-TURN-HELIX TRANSCRIPTIONAL REGULATOR, ICLR FAMILY"/>
    <property type="match status" value="1"/>
</dbReference>
<name>A0A1R4KCD1_9ACTN</name>
<sequence>MTTPSSSAEPGATAGTPRSRDSRTAVDKALALLSAFGNDASVGVGVSELARRAELSKSTSFRLLGMLERNGAVERAGSNYRLGPLLHQLASPIVMPEIDLVRDTLTPFLAHLYERSRQTVHLAVLEGTNVVYLNKLHGLQSIPTPSRIGGRIPAYCTGVGKAMLAFDPELTERIVGGELTRWTPHTITDPDRLRAELARVRADGIAYDREEVRQGLVCVAAPVRGPNGRPVAAMSVSGPANSFNPRSQAPAMRAICAEASRAYAARLRMYRRRG</sequence>
<feature type="region of interest" description="Disordered" evidence="4">
    <location>
        <begin position="1"/>
        <end position="23"/>
    </location>
</feature>
<dbReference type="PANTHER" id="PTHR30136:SF24">
    <property type="entry name" value="HTH-TYPE TRANSCRIPTIONAL REPRESSOR ALLR"/>
    <property type="match status" value="1"/>
</dbReference>
<dbReference type="InterPro" id="IPR005471">
    <property type="entry name" value="Tscrpt_reg_IclR_N"/>
</dbReference>
<dbReference type="Gene3D" id="1.10.10.10">
    <property type="entry name" value="Winged helix-like DNA-binding domain superfamily/Winged helix DNA-binding domain"/>
    <property type="match status" value="1"/>
</dbReference>
<evidence type="ECO:0000259" key="5">
    <source>
        <dbReference type="PROSITE" id="PS51077"/>
    </source>
</evidence>
<evidence type="ECO:0000259" key="6">
    <source>
        <dbReference type="PROSITE" id="PS51078"/>
    </source>
</evidence>
<dbReference type="Gene3D" id="3.30.450.40">
    <property type="match status" value="1"/>
</dbReference>
<keyword evidence="8" id="KW-1185">Reference proteome</keyword>
<accession>A0A1R4KCD1</accession>
<dbReference type="InterPro" id="IPR036390">
    <property type="entry name" value="WH_DNA-bd_sf"/>
</dbReference>
<evidence type="ECO:0000313" key="7">
    <source>
        <dbReference type="EMBL" id="SJN41947.1"/>
    </source>
</evidence>
<dbReference type="GO" id="GO:0003700">
    <property type="term" value="F:DNA-binding transcription factor activity"/>
    <property type="evidence" value="ECO:0007669"/>
    <property type="project" value="TreeGrafter"/>
</dbReference>
<dbReference type="InterPro" id="IPR036388">
    <property type="entry name" value="WH-like_DNA-bd_sf"/>
</dbReference>
<evidence type="ECO:0000256" key="3">
    <source>
        <dbReference type="ARBA" id="ARBA00023163"/>
    </source>
</evidence>
<evidence type="ECO:0000256" key="2">
    <source>
        <dbReference type="ARBA" id="ARBA00023125"/>
    </source>
</evidence>
<dbReference type="EMBL" id="FUKQ01000047">
    <property type="protein sequence ID" value="SJN41947.1"/>
    <property type="molecule type" value="Genomic_DNA"/>
</dbReference>
<dbReference type="InterPro" id="IPR029016">
    <property type="entry name" value="GAF-like_dom_sf"/>
</dbReference>
<proteinExistence type="predicted"/>
<dbReference type="SMART" id="SM00346">
    <property type="entry name" value="HTH_ICLR"/>
    <property type="match status" value="1"/>
</dbReference>
<dbReference type="SUPFAM" id="SSF46785">
    <property type="entry name" value="Winged helix' DNA-binding domain"/>
    <property type="match status" value="1"/>
</dbReference>
<dbReference type="AlphaFoldDB" id="A0A1R4KCD1"/>